<feature type="chain" id="PRO_5021781955" description="Secretion system C-terminal sorting domain-containing protein" evidence="1">
    <location>
        <begin position="20"/>
        <end position="532"/>
    </location>
</feature>
<dbReference type="OrthoDB" id="600763at2"/>
<dbReference type="InterPro" id="IPR026444">
    <property type="entry name" value="Secre_tail"/>
</dbReference>
<accession>A0A512RE76</accession>
<dbReference type="NCBIfam" id="TIGR04183">
    <property type="entry name" value="Por_Secre_tail"/>
    <property type="match status" value="1"/>
</dbReference>
<feature type="signal peptide" evidence="1">
    <location>
        <begin position="1"/>
        <end position="19"/>
    </location>
</feature>
<reference evidence="3 4" key="1">
    <citation type="submission" date="2019-07" db="EMBL/GenBank/DDBJ databases">
        <title>Whole genome shotgun sequence of Chitinophaga cymbidii NBRC 109752.</title>
        <authorList>
            <person name="Hosoyama A."/>
            <person name="Uohara A."/>
            <person name="Ohji S."/>
            <person name="Ichikawa N."/>
        </authorList>
    </citation>
    <scope>NUCLEOTIDE SEQUENCE [LARGE SCALE GENOMIC DNA]</scope>
    <source>
        <strain evidence="3 4">NBRC 109752</strain>
    </source>
</reference>
<dbReference type="EMBL" id="BKAU01000001">
    <property type="protein sequence ID" value="GEP93992.1"/>
    <property type="molecule type" value="Genomic_DNA"/>
</dbReference>
<dbReference type="AlphaFoldDB" id="A0A512RE76"/>
<keyword evidence="1" id="KW-0732">Signal</keyword>
<sequence length="532" mass="59371">MKHLLVISLIFLLPLSIRAQQGLYIAPDTRLQVSGSEPVGIYGNVSSNGAFGTSTVAVIHFYGKTWNNGNGATFPDESTDGFSGKGGLFRFSENNPLYGSQGAQQLFGGYSVVTRSGSTFPNFAVNNRLGILLSDLSDMKVRNNLHFMTGHIFLNGWNLVVGDRQPGSITGYSEQAFVVTGANIAGGFLYREQVDAAAGKVVFPIGTSTAGYAPAALEFSGAADDFKMRVFDSVYQFAISGPANRLDFTNKTWNIAREHNNNDEAKITLQHMNADEGIDYASFRGSSYLSRYINNAWDYLEEPDNFPLPGNLTTTNTLRNATMHYRVFPQGISSNEYFAKSSIAYGPYAPAVFLDLNAWRLSEHFAQLEWAVSREMNNDRYEIERRFDKDTAFTKTGEVRSAVPGGNTNVRQDYRYADANGYDGWTYYRIRAVSRNGRESYSRIKAVPPFLRIEVWPNPSSGHFNVRVRGEHTDMIMQIMNMVGQVVNQYSIQGEGDIRVNGLAKGTYLLVFYDKKSSRLMRTHKVTVIDRR</sequence>
<organism evidence="3 4">
    <name type="scientific">Chitinophaga cymbidii</name>
    <dbReference type="NCBI Taxonomy" id="1096750"/>
    <lineage>
        <taxon>Bacteria</taxon>
        <taxon>Pseudomonadati</taxon>
        <taxon>Bacteroidota</taxon>
        <taxon>Chitinophagia</taxon>
        <taxon>Chitinophagales</taxon>
        <taxon>Chitinophagaceae</taxon>
        <taxon>Chitinophaga</taxon>
    </lineage>
</organism>
<evidence type="ECO:0000313" key="3">
    <source>
        <dbReference type="EMBL" id="GEP93992.1"/>
    </source>
</evidence>
<evidence type="ECO:0000313" key="4">
    <source>
        <dbReference type="Proteomes" id="UP000321436"/>
    </source>
</evidence>
<keyword evidence="4" id="KW-1185">Reference proteome</keyword>
<comment type="caution">
    <text evidence="3">The sequence shown here is derived from an EMBL/GenBank/DDBJ whole genome shotgun (WGS) entry which is preliminary data.</text>
</comment>
<proteinExistence type="predicted"/>
<feature type="domain" description="Secretion system C-terminal sorting" evidence="2">
    <location>
        <begin position="455"/>
        <end position="518"/>
    </location>
</feature>
<protein>
    <recommendedName>
        <fullName evidence="2">Secretion system C-terminal sorting domain-containing protein</fullName>
    </recommendedName>
</protein>
<evidence type="ECO:0000256" key="1">
    <source>
        <dbReference type="SAM" id="SignalP"/>
    </source>
</evidence>
<dbReference type="Pfam" id="PF18962">
    <property type="entry name" value="Por_Secre_tail"/>
    <property type="match status" value="1"/>
</dbReference>
<evidence type="ECO:0000259" key="2">
    <source>
        <dbReference type="Pfam" id="PF18962"/>
    </source>
</evidence>
<gene>
    <name evidence="3" type="ORF">CCY01nite_02520</name>
</gene>
<name>A0A512RE76_9BACT</name>
<dbReference type="Proteomes" id="UP000321436">
    <property type="component" value="Unassembled WGS sequence"/>
</dbReference>
<dbReference type="RefSeq" id="WP_146857493.1">
    <property type="nucleotide sequence ID" value="NZ_BKAU01000001.1"/>
</dbReference>